<dbReference type="EMBL" id="FORR01000004">
    <property type="protein sequence ID" value="SFJ06038.1"/>
    <property type="molecule type" value="Genomic_DNA"/>
</dbReference>
<evidence type="ECO:0000313" key="2">
    <source>
        <dbReference type="Proteomes" id="UP000199545"/>
    </source>
</evidence>
<dbReference type="STRING" id="46223.SAMN05421852_10457"/>
<evidence type="ECO:0000313" key="1">
    <source>
        <dbReference type="EMBL" id="SFJ06038.1"/>
    </source>
</evidence>
<gene>
    <name evidence="1" type="ORF">SAMN05421852_10457</name>
</gene>
<reference evidence="1 2" key="1">
    <citation type="submission" date="2016-10" db="EMBL/GenBank/DDBJ databases">
        <authorList>
            <person name="de Groot N.N."/>
        </authorList>
    </citation>
    <scope>NUCLEOTIDE SEQUENCE [LARGE SCALE GENOMIC DNA]</scope>
    <source>
        <strain evidence="1 2">DSM 44778</strain>
    </source>
</reference>
<dbReference type="AlphaFoldDB" id="A0A1I3N9S6"/>
<protein>
    <submittedName>
        <fullName evidence="1">Uncharacterized protein</fullName>
    </submittedName>
</protein>
<keyword evidence="2" id="KW-1185">Reference proteome</keyword>
<accession>A0A1I3N9S6</accession>
<dbReference type="Proteomes" id="UP000199545">
    <property type="component" value="Unassembled WGS sequence"/>
</dbReference>
<proteinExistence type="predicted"/>
<sequence>MDRDSLIEQHLKQAFYHLKMAVNESAQELSQHKESKQRLGAMWEAFLKQFYQYIREQEKEHRISLLDFAKMFSLRKWFF</sequence>
<dbReference type="OrthoDB" id="2905737at2"/>
<dbReference type="RefSeq" id="WP_093228800.1">
    <property type="nucleotide sequence ID" value="NZ_FORR01000004.1"/>
</dbReference>
<organism evidence="1 2">
    <name type="scientific">Thermoflavimicrobium dichotomicum</name>
    <dbReference type="NCBI Taxonomy" id="46223"/>
    <lineage>
        <taxon>Bacteria</taxon>
        <taxon>Bacillati</taxon>
        <taxon>Bacillota</taxon>
        <taxon>Bacilli</taxon>
        <taxon>Bacillales</taxon>
        <taxon>Thermoactinomycetaceae</taxon>
        <taxon>Thermoflavimicrobium</taxon>
    </lineage>
</organism>
<name>A0A1I3N9S6_9BACL</name>